<accession>A0A1X6Z9K1</accession>
<proteinExistence type="predicted"/>
<reference evidence="2 3" key="1">
    <citation type="submission" date="2017-03" db="EMBL/GenBank/DDBJ databases">
        <authorList>
            <person name="Afonso C.L."/>
            <person name="Miller P.J."/>
            <person name="Scott M.A."/>
            <person name="Spackman E."/>
            <person name="Goraichik I."/>
            <person name="Dimitrov K.M."/>
            <person name="Suarez D.L."/>
            <person name="Swayne D.E."/>
        </authorList>
    </citation>
    <scope>NUCLEOTIDE SEQUENCE [LARGE SCALE GENOMIC DNA]</scope>
    <source>
        <strain evidence="2 3">CECT 7751</strain>
    </source>
</reference>
<feature type="region of interest" description="Disordered" evidence="1">
    <location>
        <begin position="1"/>
        <end position="33"/>
    </location>
</feature>
<dbReference type="EC" id="1.11.1.15" evidence="2"/>
<dbReference type="InterPro" id="IPR036102">
    <property type="entry name" value="OsmC/Ohrsf"/>
</dbReference>
<dbReference type="Pfam" id="PF02566">
    <property type="entry name" value="OsmC"/>
    <property type="match status" value="1"/>
</dbReference>
<evidence type="ECO:0000313" key="2">
    <source>
        <dbReference type="EMBL" id="SLN45260.1"/>
    </source>
</evidence>
<evidence type="ECO:0000313" key="3">
    <source>
        <dbReference type="Proteomes" id="UP000193963"/>
    </source>
</evidence>
<dbReference type="InterPro" id="IPR003718">
    <property type="entry name" value="OsmC/Ohr_fam"/>
</dbReference>
<gene>
    <name evidence="2" type="primary">osmC</name>
    <name evidence="2" type="ORF">PSM7751_02093</name>
</gene>
<keyword evidence="3" id="KW-1185">Reference proteome</keyword>
<evidence type="ECO:0000256" key="1">
    <source>
        <dbReference type="SAM" id="MobiDB-lite"/>
    </source>
</evidence>
<dbReference type="GO" id="GO:0004601">
    <property type="term" value="F:peroxidase activity"/>
    <property type="evidence" value="ECO:0007669"/>
    <property type="project" value="UniProtKB-KW"/>
</dbReference>
<dbReference type="EMBL" id="FWFN01000004">
    <property type="protein sequence ID" value="SLN45260.1"/>
    <property type="molecule type" value="Genomic_DNA"/>
</dbReference>
<organism evidence="2 3">
    <name type="scientific">Pseudooceanicola marinus</name>
    <dbReference type="NCBI Taxonomy" id="396013"/>
    <lineage>
        <taxon>Bacteria</taxon>
        <taxon>Pseudomonadati</taxon>
        <taxon>Pseudomonadota</taxon>
        <taxon>Alphaproteobacteria</taxon>
        <taxon>Rhodobacterales</taxon>
        <taxon>Paracoccaceae</taxon>
        <taxon>Pseudooceanicola</taxon>
    </lineage>
</organism>
<dbReference type="PANTHER" id="PTHR42830:SF1">
    <property type="entry name" value="OSMOTICALLY INDUCIBLE FAMILY PROTEIN"/>
    <property type="match status" value="1"/>
</dbReference>
<dbReference type="GO" id="GO:0006979">
    <property type="term" value="P:response to oxidative stress"/>
    <property type="evidence" value="ECO:0007669"/>
    <property type="project" value="InterPro"/>
</dbReference>
<name>A0A1X6Z9K1_9RHOB</name>
<protein>
    <submittedName>
        <fullName evidence="2">Peroxiredoxin OsmC</fullName>
        <ecNumber evidence="2">1.11.1.15</ecNumber>
    </submittedName>
</protein>
<dbReference type="InterPro" id="IPR019904">
    <property type="entry name" value="Peroxiredoxin_OsmC"/>
</dbReference>
<dbReference type="Gene3D" id="3.30.300.20">
    <property type="match status" value="1"/>
</dbReference>
<dbReference type="PANTHER" id="PTHR42830">
    <property type="entry name" value="OSMOTICALLY INDUCIBLE FAMILY PROTEIN"/>
    <property type="match status" value="1"/>
</dbReference>
<keyword evidence="2" id="KW-0575">Peroxidase</keyword>
<dbReference type="AlphaFoldDB" id="A0A1X6Z9K1"/>
<dbReference type="Proteomes" id="UP000193963">
    <property type="component" value="Unassembled WGS sequence"/>
</dbReference>
<keyword evidence="2" id="KW-0560">Oxidoreductase</keyword>
<dbReference type="SUPFAM" id="SSF82784">
    <property type="entry name" value="OsmC-like"/>
    <property type="match status" value="1"/>
</dbReference>
<dbReference type="NCBIfam" id="TIGR03562">
    <property type="entry name" value="osmo_induc_OsmC"/>
    <property type="match status" value="1"/>
</dbReference>
<dbReference type="InterPro" id="IPR052707">
    <property type="entry name" value="OsmC_Ohr_Peroxiredoxin"/>
</dbReference>
<sequence>MIRKTASAHWTGTIKDGQGHISTQSGALSDQPYGFNTRFEDAPGTNPEELIGAAHAGCFTMALSKILQEQAGVVADELSTEATVKMEKDGDGFTITGVDLHLKAKIPGVDEEAFFEAAKTAKENCPVSRLLAAADITLDAELV</sequence>
<dbReference type="InterPro" id="IPR015946">
    <property type="entry name" value="KH_dom-like_a/b"/>
</dbReference>
<dbReference type="RefSeq" id="WP_198431906.1">
    <property type="nucleotide sequence ID" value="NZ_FWFN01000004.1"/>
</dbReference>